<keyword evidence="5" id="KW-0472">Membrane</keyword>
<dbReference type="Proteomes" id="UP000298030">
    <property type="component" value="Unassembled WGS sequence"/>
</dbReference>
<evidence type="ECO:0000256" key="5">
    <source>
        <dbReference type="ARBA" id="ARBA00023136"/>
    </source>
</evidence>
<evidence type="ECO:0000256" key="3">
    <source>
        <dbReference type="ARBA" id="ARBA00022692"/>
    </source>
</evidence>
<keyword evidence="4" id="KW-1133">Transmembrane helix</keyword>
<evidence type="ECO:0000256" key="4">
    <source>
        <dbReference type="ARBA" id="ARBA00022989"/>
    </source>
</evidence>
<dbReference type="PANTHER" id="PTHR11266">
    <property type="entry name" value="PEROXISOMAL MEMBRANE PROTEIN 2, PXMP2 MPV17"/>
    <property type="match status" value="1"/>
</dbReference>
<sequence>MAALTLVRAYQQSFDTHPNITLSIAGGCLNALGDCVAQVAEGTTRDKPDRNQYDIVRTARFFAYGATLSPFLGRWNALLESRFPLHLRRPLTHRANAAGGLIRPGETASNNPVSSRQLLKRVAADQIIMAPLGLVLFIGSMGMMEGRTRSQIKQKYQDLYGDAIVANWKVWPVAQLVNFRFMPLPYRVPFSQACGVFWTLYLSMLNSREDKKQDDRVAENIEIICRREHPEAYSTHEGSGHRV</sequence>
<evidence type="ECO:0000256" key="6">
    <source>
        <dbReference type="RuleBase" id="RU363053"/>
    </source>
</evidence>
<dbReference type="GO" id="GO:0016020">
    <property type="term" value="C:membrane"/>
    <property type="evidence" value="ECO:0007669"/>
    <property type="project" value="UniProtKB-SubCell"/>
</dbReference>
<comment type="caution">
    <text evidence="7">The sequence shown here is derived from an EMBL/GenBank/DDBJ whole genome shotgun (WGS) entry which is preliminary data.</text>
</comment>
<protein>
    <submittedName>
        <fullName evidence="7">Uncharacterized protein</fullName>
    </submittedName>
</protein>
<name>A0A4Y7TZ88_COPMI</name>
<dbReference type="STRING" id="71717.A0A4Y7TZ88"/>
<comment type="similarity">
    <text evidence="2 6">Belongs to the peroxisomal membrane protein PXMP2/4 family.</text>
</comment>
<dbReference type="EMBL" id="QPFP01000002">
    <property type="protein sequence ID" value="TEB39321.1"/>
    <property type="molecule type" value="Genomic_DNA"/>
</dbReference>
<dbReference type="AlphaFoldDB" id="A0A4Y7TZ88"/>
<organism evidence="7 8">
    <name type="scientific">Coprinellus micaceus</name>
    <name type="common">Glistening ink-cap mushroom</name>
    <name type="synonym">Coprinus micaceus</name>
    <dbReference type="NCBI Taxonomy" id="71717"/>
    <lineage>
        <taxon>Eukaryota</taxon>
        <taxon>Fungi</taxon>
        <taxon>Dikarya</taxon>
        <taxon>Basidiomycota</taxon>
        <taxon>Agaricomycotina</taxon>
        <taxon>Agaricomycetes</taxon>
        <taxon>Agaricomycetidae</taxon>
        <taxon>Agaricales</taxon>
        <taxon>Agaricineae</taxon>
        <taxon>Psathyrellaceae</taxon>
        <taxon>Coprinellus</taxon>
    </lineage>
</organism>
<evidence type="ECO:0000256" key="1">
    <source>
        <dbReference type="ARBA" id="ARBA00004141"/>
    </source>
</evidence>
<dbReference type="GO" id="GO:0005739">
    <property type="term" value="C:mitochondrion"/>
    <property type="evidence" value="ECO:0007669"/>
    <property type="project" value="TreeGrafter"/>
</dbReference>
<dbReference type="InterPro" id="IPR007248">
    <property type="entry name" value="Mpv17_PMP22"/>
</dbReference>
<gene>
    <name evidence="7" type="ORF">FA13DRAFT_1809104</name>
</gene>
<proteinExistence type="inferred from homology"/>
<dbReference type="PANTHER" id="PTHR11266:SF50">
    <property type="entry name" value="VACUOLAR MEMBRANE PROTEIN YOR292C"/>
    <property type="match status" value="1"/>
</dbReference>
<keyword evidence="8" id="KW-1185">Reference proteome</keyword>
<dbReference type="OrthoDB" id="10267969at2759"/>
<evidence type="ECO:0000313" key="7">
    <source>
        <dbReference type="EMBL" id="TEB39321.1"/>
    </source>
</evidence>
<comment type="subcellular location">
    <subcellularLocation>
        <location evidence="1">Membrane</location>
        <topology evidence="1">Multi-pass membrane protein</topology>
    </subcellularLocation>
</comment>
<keyword evidence="3" id="KW-0812">Transmembrane</keyword>
<dbReference type="Pfam" id="PF04117">
    <property type="entry name" value="Mpv17_PMP22"/>
    <property type="match status" value="1"/>
</dbReference>
<reference evidence="7 8" key="1">
    <citation type="journal article" date="2019" name="Nat. Ecol. Evol.">
        <title>Megaphylogeny resolves global patterns of mushroom evolution.</title>
        <authorList>
            <person name="Varga T."/>
            <person name="Krizsan K."/>
            <person name="Foldi C."/>
            <person name="Dima B."/>
            <person name="Sanchez-Garcia M."/>
            <person name="Sanchez-Ramirez S."/>
            <person name="Szollosi G.J."/>
            <person name="Szarkandi J.G."/>
            <person name="Papp V."/>
            <person name="Albert L."/>
            <person name="Andreopoulos W."/>
            <person name="Angelini C."/>
            <person name="Antonin V."/>
            <person name="Barry K.W."/>
            <person name="Bougher N.L."/>
            <person name="Buchanan P."/>
            <person name="Buyck B."/>
            <person name="Bense V."/>
            <person name="Catcheside P."/>
            <person name="Chovatia M."/>
            <person name="Cooper J."/>
            <person name="Damon W."/>
            <person name="Desjardin D."/>
            <person name="Finy P."/>
            <person name="Geml J."/>
            <person name="Haridas S."/>
            <person name="Hughes K."/>
            <person name="Justo A."/>
            <person name="Karasinski D."/>
            <person name="Kautmanova I."/>
            <person name="Kiss B."/>
            <person name="Kocsube S."/>
            <person name="Kotiranta H."/>
            <person name="LaButti K.M."/>
            <person name="Lechner B.E."/>
            <person name="Liimatainen K."/>
            <person name="Lipzen A."/>
            <person name="Lukacs Z."/>
            <person name="Mihaltcheva S."/>
            <person name="Morgado L.N."/>
            <person name="Niskanen T."/>
            <person name="Noordeloos M.E."/>
            <person name="Ohm R.A."/>
            <person name="Ortiz-Santana B."/>
            <person name="Ovrebo C."/>
            <person name="Racz N."/>
            <person name="Riley R."/>
            <person name="Savchenko A."/>
            <person name="Shiryaev A."/>
            <person name="Soop K."/>
            <person name="Spirin V."/>
            <person name="Szebenyi C."/>
            <person name="Tomsovsky M."/>
            <person name="Tulloss R.E."/>
            <person name="Uehling J."/>
            <person name="Grigoriev I.V."/>
            <person name="Vagvolgyi C."/>
            <person name="Papp T."/>
            <person name="Martin F.M."/>
            <person name="Miettinen O."/>
            <person name="Hibbett D.S."/>
            <person name="Nagy L.G."/>
        </authorList>
    </citation>
    <scope>NUCLEOTIDE SEQUENCE [LARGE SCALE GENOMIC DNA]</scope>
    <source>
        <strain evidence="7 8">FP101781</strain>
    </source>
</reference>
<evidence type="ECO:0000256" key="2">
    <source>
        <dbReference type="ARBA" id="ARBA00006824"/>
    </source>
</evidence>
<accession>A0A4Y7TZ88</accession>
<evidence type="ECO:0000313" key="8">
    <source>
        <dbReference type="Proteomes" id="UP000298030"/>
    </source>
</evidence>